<accession>A0AA87ZIB7</accession>
<keyword evidence="3" id="KW-1185">Reference proteome</keyword>
<proteinExistence type="predicted"/>
<dbReference type="PANTHER" id="PTHR47382:SF3">
    <property type="entry name" value="ADENINE NUCLEOTIDE ALPHA HYDROLASES-LIKE SUPERFAMILY PROTEIN"/>
    <property type="match status" value="1"/>
</dbReference>
<reference evidence="2" key="1">
    <citation type="submission" date="2023-07" db="EMBL/GenBank/DDBJ databases">
        <title>draft genome sequence of fig (Ficus carica).</title>
        <authorList>
            <person name="Takahashi T."/>
            <person name="Nishimura K."/>
        </authorList>
    </citation>
    <scope>NUCLEOTIDE SEQUENCE</scope>
</reference>
<protein>
    <submittedName>
        <fullName evidence="2">Uncharacterized protein</fullName>
    </submittedName>
</protein>
<name>A0AA87ZIB7_FICCA</name>
<sequence>MAQERGKRREVLQKFLQKCLAAKVKVDTILIESDGLPKAILDLIDILNIRKLVVGTAKSSLRKLRSRKGTGTVDQILKSAPETCEVKIVCEGNEVVMTDQTVESPSPRDNVDSSKEFDNSKSMQDDEVKGDQPISCIF</sequence>
<organism evidence="2 3">
    <name type="scientific">Ficus carica</name>
    <name type="common">Common fig</name>
    <dbReference type="NCBI Taxonomy" id="3494"/>
    <lineage>
        <taxon>Eukaryota</taxon>
        <taxon>Viridiplantae</taxon>
        <taxon>Streptophyta</taxon>
        <taxon>Embryophyta</taxon>
        <taxon>Tracheophyta</taxon>
        <taxon>Spermatophyta</taxon>
        <taxon>Magnoliopsida</taxon>
        <taxon>eudicotyledons</taxon>
        <taxon>Gunneridae</taxon>
        <taxon>Pentapetalae</taxon>
        <taxon>rosids</taxon>
        <taxon>fabids</taxon>
        <taxon>Rosales</taxon>
        <taxon>Moraceae</taxon>
        <taxon>Ficeae</taxon>
        <taxon>Ficus</taxon>
    </lineage>
</organism>
<dbReference type="Proteomes" id="UP001187192">
    <property type="component" value="Unassembled WGS sequence"/>
</dbReference>
<evidence type="ECO:0000313" key="2">
    <source>
        <dbReference type="EMBL" id="GMN36678.1"/>
    </source>
</evidence>
<dbReference type="PANTHER" id="PTHR47382">
    <property type="entry name" value="U-BOX DOMAIN-CONTAINING PROTEIN 52-LIKE"/>
    <property type="match status" value="1"/>
</dbReference>
<evidence type="ECO:0000313" key="3">
    <source>
        <dbReference type="Proteomes" id="UP001187192"/>
    </source>
</evidence>
<evidence type="ECO:0000256" key="1">
    <source>
        <dbReference type="SAM" id="MobiDB-lite"/>
    </source>
</evidence>
<feature type="region of interest" description="Disordered" evidence="1">
    <location>
        <begin position="98"/>
        <end position="138"/>
    </location>
</feature>
<gene>
    <name evidence="2" type="ORF">TIFTF001_006201</name>
</gene>
<feature type="compositionally biased region" description="Basic and acidic residues" evidence="1">
    <location>
        <begin position="109"/>
        <end position="130"/>
    </location>
</feature>
<comment type="caution">
    <text evidence="2">The sequence shown here is derived from an EMBL/GenBank/DDBJ whole genome shotgun (WGS) entry which is preliminary data.</text>
</comment>
<dbReference type="AlphaFoldDB" id="A0AA87ZIB7"/>
<dbReference type="EMBL" id="BTGU01000006">
    <property type="protein sequence ID" value="GMN36678.1"/>
    <property type="molecule type" value="Genomic_DNA"/>
</dbReference>